<dbReference type="EMBL" id="CACRUT010000015">
    <property type="protein sequence ID" value="VYU27517.1"/>
    <property type="molecule type" value="Genomic_DNA"/>
</dbReference>
<evidence type="ECO:0000256" key="12">
    <source>
        <dbReference type="SAM" id="SignalP"/>
    </source>
</evidence>
<dbReference type="InterPro" id="IPR004358">
    <property type="entry name" value="Sig_transdc_His_kin-like_C"/>
</dbReference>
<dbReference type="CDD" id="cd00075">
    <property type="entry name" value="HATPase"/>
    <property type="match status" value="1"/>
</dbReference>
<evidence type="ECO:0000256" key="1">
    <source>
        <dbReference type="ARBA" id="ARBA00000085"/>
    </source>
</evidence>
<evidence type="ECO:0000259" key="15">
    <source>
        <dbReference type="PROSITE" id="PS50110"/>
    </source>
</evidence>
<dbReference type="PANTHER" id="PTHR43547">
    <property type="entry name" value="TWO-COMPONENT HISTIDINE KINASE"/>
    <property type="match status" value="1"/>
</dbReference>
<keyword evidence="5 16" id="KW-0418">Kinase</keyword>
<feature type="domain" description="HTH araC/xylS-type" evidence="13">
    <location>
        <begin position="1240"/>
        <end position="1339"/>
    </location>
</feature>
<dbReference type="SUPFAM" id="SSF52172">
    <property type="entry name" value="CheY-like"/>
    <property type="match status" value="1"/>
</dbReference>
<dbReference type="Pfam" id="PF12833">
    <property type="entry name" value="HTH_18"/>
    <property type="match status" value="1"/>
</dbReference>
<keyword evidence="4 16" id="KW-0808">Transferase</keyword>
<dbReference type="PROSITE" id="PS50109">
    <property type="entry name" value="HIS_KIN"/>
    <property type="match status" value="1"/>
</dbReference>
<dbReference type="InterPro" id="IPR013783">
    <property type="entry name" value="Ig-like_fold"/>
</dbReference>
<dbReference type="SMART" id="SM00387">
    <property type="entry name" value="HATPase_c"/>
    <property type="match status" value="1"/>
</dbReference>
<proteinExistence type="predicted"/>
<dbReference type="InterPro" id="IPR011123">
    <property type="entry name" value="Y_Y_Y"/>
</dbReference>
<keyword evidence="11" id="KW-0812">Transmembrane</keyword>
<keyword evidence="12" id="KW-0732">Signal</keyword>
<dbReference type="Pfam" id="PF02518">
    <property type="entry name" value="HATPase_c"/>
    <property type="match status" value="1"/>
</dbReference>
<evidence type="ECO:0000256" key="8">
    <source>
        <dbReference type="ARBA" id="ARBA00023163"/>
    </source>
</evidence>
<organism evidence="16">
    <name type="scientific">Paraprevotella clara</name>
    <dbReference type="NCBI Taxonomy" id="454154"/>
    <lineage>
        <taxon>Bacteria</taxon>
        <taxon>Pseudomonadati</taxon>
        <taxon>Bacteroidota</taxon>
        <taxon>Bacteroidia</taxon>
        <taxon>Bacteroidales</taxon>
        <taxon>Prevotellaceae</taxon>
        <taxon>Paraprevotella</taxon>
    </lineage>
</organism>
<dbReference type="PROSITE" id="PS50110">
    <property type="entry name" value="RESPONSE_REGULATORY"/>
    <property type="match status" value="1"/>
</dbReference>
<keyword evidence="11" id="KW-0472">Membrane</keyword>
<dbReference type="SUPFAM" id="SSF50998">
    <property type="entry name" value="Quinoprotein alcohol dehydrogenase-like"/>
    <property type="match status" value="1"/>
</dbReference>
<keyword evidence="11" id="KW-1133">Transmembrane helix</keyword>
<dbReference type="Pfam" id="PF00072">
    <property type="entry name" value="Response_reg"/>
    <property type="match status" value="1"/>
</dbReference>
<keyword evidence="6" id="KW-0805">Transcription regulation</keyword>
<dbReference type="PROSITE" id="PS00041">
    <property type="entry name" value="HTH_ARAC_FAMILY_1"/>
    <property type="match status" value="1"/>
</dbReference>
<dbReference type="InterPro" id="IPR011110">
    <property type="entry name" value="Reg_prop"/>
</dbReference>
<dbReference type="Pfam" id="PF00512">
    <property type="entry name" value="HisKA"/>
    <property type="match status" value="1"/>
</dbReference>
<evidence type="ECO:0000256" key="2">
    <source>
        <dbReference type="ARBA" id="ARBA00012438"/>
    </source>
</evidence>
<dbReference type="Gene3D" id="1.10.287.130">
    <property type="match status" value="1"/>
</dbReference>
<gene>
    <name evidence="16" type="primary">tmoS_4</name>
    <name evidence="16" type="ORF">PCLFYP37_02374</name>
</gene>
<evidence type="ECO:0000256" key="10">
    <source>
        <dbReference type="SAM" id="MobiDB-lite"/>
    </source>
</evidence>
<dbReference type="InterPro" id="IPR011047">
    <property type="entry name" value="Quinoprotein_ADH-like_sf"/>
</dbReference>
<dbReference type="InterPro" id="IPR018060">
    <property type="entry name" value="HTH_AraC"/>
</dbReference>
<dbReference type="FunFam" id="3.30.565.10:FF:000006">
    <property type="entry name" value="Sensor histidine kinase WalK"/>
    <property type="match status" value="1"/>
</dbReference>
<dbReference type="InterPro" id="IPR009057">
    <property type="entry name" value="Homeodomain-like_sf"/>
</dbReference>
<reference evidence="16" key="1">
    <citation type="submission" date="2019-11" db="EMBL/GenBank/DDBJ databases">
        <authorList>
            <person name="Feng L."/>
        </authorList>
    </citation>
    <scope>NUCLEOTIDE SEQUENCE</scope>
    <source>
        <strain evidence="16">PclaraLFYP37</strain>
    </source>
</reference>
<dbReference type="GO" id="GO:0003700">
    <property type="term" value="F:DNA-binding transcription factor activity"/>
    <property type="evidence" value="ECO:0007669"/>
    <property type="project" value="InterPro"/>
</dbReference>
<dbReference type="GO" id="GO:0000155">
    <property type="term" value="F:phosphorelay sensor kinase activity"/>
    <property type="evidence" value="ECO:0007669"/>
    <property type="project" value="InterPro"/>
</dbReference>
<evidence type="ECO:0000256" key="6">
    <source>
        <dbReference type="ARBA" id="ARBA00023015"/>
    </source>
</evidence>
<feature type="signal peptide" evidence="12">
    <location>
        <begin position="1"/>
        <end position="22"/>
    </location>
</feature>
<accession>A0A6N3DP48</accession>
<evidence type="ECO:0000256" key="9">
    <source>
        <dbReference type="PROSITE-ProRule" id="PRU00169"/>
    </source>
</evidence>
<dbReference type="InterPro" id="IPR005467">
    <property type="entry name" value="His_kinase_dom"/>
</dbReference>
<comment type="catalytic activity">
    <reaction evidence="1">
        <text>ATP + protein L-histidine = ADP + protein N-phospho-L-histidine.</text>
        <dbReference type="EC" id="2.7.13.3"/>
    </reaction>
</comment>
<keyword evidence="7" id="KW-0238">DNA-binding</keyword>
<dbReference type="InterPro" id="IPR003661">
    <property type="entry name" value="HisK_dim/P_dom"/>
</dbReference>
<dbReference type="SUPFAM" id="SSF63829">
    <property type="entry name" value="Calcium-dependent phosphotriesterase"/>
    <property type="match status" value="2"/>
</dbReference>
<keyword evidence="3 9" id="KW-0597">Phosphoprotein</keyword>
<dbReference type="Gene3D" id="1.10.10.60">
    <property type="entry name" value="Homeodomain-like"/>
    <property type="match status" value="2"/>
</dbReference>
<dbReference type="Gene3D" id="3.30.565.10">
    <property type="entry name" value="Histidine kinase-like ATPase, C-terminal domain"/>
    <property type="match status" value="1"/>
</dbReference>
<evidence type="ECO:0000313" key="16">
    <source>
        <dbReference type="EMBL" id="VYU27517.1"/>
    </source>
</evidence>
<dbReference type="Pfam" id="PF07495">
    <property type="entry name" value="Y_Y_Y"/>
    <property type="match status" value="1"/>
</dbReference>
<dbReference type="SUPFAM" id="SSF47384">
    <property type="entry name" value="Homodimeric domain of signal transducing histidine kinase"/>
    <property type="match status" value="1"/>
</dbReference>
<name>A0A6N3DP48_9BACT</name>
<dbReference type="EC" id="2.7.13.3" evidence="2"/>
<feature type="domain" description="Response regulatory" evidence="15">
    <location>
        <begin position="1093"/>
        <end position="1208"/>
    </location>
</feature>
<evidence type="ECO:0000256" key="4">
    <source>
        <dbReference type="ARBA" id="ARBA00022679"/>
    </source>
</evidence>
<dbReference type="Pfam" id="PF07494">
    <property type="entry name" value="Reg_prop"/>
    <property type="match status" value="1"/>
</dbReference>
<feature type="transmembrane region" description="Helical" evidence="11">
    <location>
        <begin position="779"/>
        <end position="801"/>
    </location>
</feature>
<dbReference type="SUPFAM" id="SSF55874">
    <property type="entry name" value="ATPase domain of HSP90 chaperone/DNA topoisomerase II/histidine kinase"/>
    <property type="match status" value="1"/>
</dbReference>
<dbReference type="InterPro" id="IPR018062">
    <property type="entry name" value="HTH_AraC-typ_CS"/>
</dbReference>
<dbReference type="SUPFAM" id="SSF46689">
    <property type="entry name" value="Homeodomain-like"/>
    <property type="match status" value="1"/>
</dbReference>
<feature type="modified residue" description="4-aspartylphosphate" evidence="9">
    <location>
        <position position="1141"/>
    </location>
</feature>
<dbReference type="PANTHER" id="PTHR43547:SF2">
    <property type="entry name" value="HYBRID SIGNAL TRANSDUCTION HISTIDINE KINASE C"/>
    <property type="match status" value="1"/>
</dbReference>
<dbReference type="PROSITE" id="PS01124">
    <property type="entry name" value="HTH_ARAC_FAMILY_2"/>
    <property type="match status" value="1"/>
</dbReference>
<dbReference type="PRINTS" id="PR00344">
    <property type="entry name" value="BCTRLSENSOR"/>
</dbReference>
<feature type="compositionally biased region" description="Polar residues" evidence="10">
    <location>
        <begin position="1066"/>
        <end position="1076"/>
    </location>
</feature>
<dbReference type="InterPro" id="IPR036097">
    <property type="entry name" value="HisK_dim/P_sf"/>
</dbReference>
<evidence type="ECO:0000256" key="11">
    <source>
        <dbReference type="SAM" id="Phobius"/>
    </source>
</evidence>
<protein>
    <recommendedName>
        <fullName evidence="2">histidine kinase</fullName>
        <ecNumber evidence="2">2.7.13.3</ecNumber>
    </recommendedName>
</protein>
<sequence>MKNTFYLLLFWLGLSLKVPAQAIWSADFPFAGELPSNEMTELYQDEDGFVWIGTTNGLSRYDGYRLQTFQTDYLHPNRLTHNHITCIAEDSAYLWIGTRKGLNLIDKRTYRITTPGEAPLQTAHIRSLCSDGKSRIWIALNDRLLESRFSYHEYTSINLPSPNGKPSYINSFFYEKGKERLWICTSNGIFVYTDSTQDLRHLPPVGQTNSPFTLFQDRDGRYWLTTWGEGLWQLLTDETLKHVKYIRQDIQSPRGKVADRKFFSTAQDDTFGYIWALSYNNLYAFRYDDRAGKLMPVALPGHIDTGKMYTKILKDHDGNLWLSSYDRGTLLTFHTETIRNYPLDDLRKTLDWMPNLLTLNRDTQGRFWFVQDRFGLCLHEPQHGKTVFATPEIQNLTVDARVTASSPVSGGLWVAAPHRNQVYLLTYDQGTFKVNRRIRLSDTSGDYVPANQMEETSDGKLWLRSGGRMLCQPADGTSLLSTPDSLHFTAFAHRDAVSVWASTSRRLYIIKVEGKRMACIPHPLAFQNHEDEEVRFLCPGDSGSFWVTTSMGRILYGQPKDSVFQDFSDRFDTQGMTILNLLWRNHHLWLVSHNRFIHYDTQRHSLQQYTSSDGNMSTPIFRDQAAFLSADGTLYAGGRGGFVSVTPPPSSAPKALSCAVMLTDFKSGMRSMLFNPSGRYVSGQPDRNTLTLQPEAANLSVSFSTLDYARSGKVRYAYRLEGLDTDWNYLQEGENTAYYQKLPKGNYRLVVKATDRNGQWQAPVTLLSLTQLPAWYETIWAYAAYVTAALLLIYVLLRLYLQRLRSRNRLQLQEALTQAKLDYFTNISHDLLTPLSVISCVSDYWERQYPTEERQTTVLRHNIYRLKRLLQQVLDFRKTENGNMVLRPEEGDIFAFARQLCTHHFLPLAEQKGVRLNLRIPEGECRGTLDFDKVDKILYNLLSNAVKYTPNGKNVDFIVEIRQNGTEKDVVFTVQDEGVGIPAKEQQRIFDRFYTGSNGRSGQSNGIGLALARELTALHHGSLTLESEPGKGSRFTVTLPWVAPSAALVQNRPEAQPVDTEISAPDVTTSEASSPIAQEPSPEAGEAGNDLPSILLVDDNMQLLEMMEKILATKYRVLTAENGLEALKQLKAHAVDLIVSDVMMPGMDGFALCRKLKSQLETSHIPVIMLTAKQSADDRVDCYEAGADGYLAKPFELKVLAARIDNLLRTYRNRQQAFRMEDHVRLAELEYSSGDTRFLQDMADCIHTHLAEEGFDLEQLSGHLNVSKSTLHRKVKAMTGLTPLEFIRNIKLKYACEMLSRCDRNIAEIAYATGFSSPKYFTKCFKEEFGLTPREYQEKEK</sequence>
<dbReference type="GO" id="GO:0043565">
    <property type="term" value="F:sequence-specific DNA binding"/>
    <property type="evidence" value="ECO:0007669"/>
    <property type="project" value="InterPro"/>
</dbReference>
<dbReference type="CDD" id="cd00082">
    <property type="entry name" value="HisKA"/>
    <property type="match status" value="1"/>
</dbReference>
<dbReference type="Gene3D" id="2.60.40.10">
    <property type="entry name" value="Immunoglobulins"/>
    <property type="match status" value="1"/>
</dbReference>
<dbReference type="InterPro" id="IPR011006">
    <property type="entry name" value="CheY-like_superfamily"/>
</dbReference>
<dbReference type="InterPro" id="IPR001789">
    <property type="entry name" value="Sig_transdc_resp-reg_receiver"/>
</dbReference>
<dbReference type="SMART" id="SM00342">
    <property type="entry name" value="HTH_ARAC"/>
    <property type="match status" value="1"/>
</dbReference>
<dbReference type="SMART" id="SM00448">
    <property type="entry name" value="REC"/>
    <property type="match status" value="1"/>
</dbReference>
<dbReference type="RefSeq" id="WP_412443064.1">
    <property type="nucleotide sequence ID" value="NZ_CACRUT010000015.1"/>
</dbReference>
<feature type="region of interest" description="Disordered" evidence="10">
    <location>
        <begin position="1050"/>
        <end position="1091"/>
    </location>
</feature>
<keyword evidence="8" id="KW-0804">Transcription</keyword>
<evidence type="ECO:0000259" key="14">
    <source>
        <dbReference type="PROSITE" id="PS50109"/>
    </source>
</evidence>
<feature type="domain" description="Histidine kinase" evidence="14">
    <location>
        <begin position="826"/>
        <end position="1043"/>
    </location>
</feature>
<dbReference type="InterPro" id="IPR015943">
    <property type="entry name" value="WD40/YVTN_repeat-like_dom_sf"/>
</dbReference>
<evidence type="ECO:0000256" key="5">
    <source>
        <dbReference type="ARBA" id="ARBA00022777"/>
    </source>
</evidence>
<dbReference type="Gene3D" id="3.40.50.2300">
    <property type="match status" value="1"/>
</dbReference>
<evidence type="ECO:0000256" key="7">
    <source>
        <dbReference type="ARBA" id="ARBA00023125"/>
    </source>
</evidence>
<dbReference type="InterPro" id="IPR003594">
    <property type="entry name" value="HATPase_dom"/>
</dbReference>
<dbReference type="Gene3D" id="2.130.10.10">
    <property type="entry name" value="YVTN repeat-like/Quinoprotein amine dehydrogenase"/>
    <property type="match status" value="2"/>
</dbReference>
<dbReference type="SMART" id="SM00388">
    <property type="entry name" value="HisKA"/>
    <property type="match status" value="1"/>
</dbReference>
<evidence type="ECO:0000256" key="3">
    <source>
        <dbReference type="ARBA" id="ARBA00022553"/>
    </source>
</evidence>
<feature type="chain" id="PRO_5026656690" description="histidine kinase" evidence="12">
    <location>
        <begin position="23"/>
        <end position="1341"/>
    </location>
</feature>
<dbReference type="InterPro" id="IPR036890">
    <property type="entry name" value="HATPase_C_sf"/>
</dbReference>
<evidence type="ECO:0000259" key="13">
    <source>
        <dbReference type="PROSITE" id="PS01124"/>
    </source>
</evidence>